<feature type="non-terminal residue" evidence="1">
    <location>
        <position position="1"/>
    </location>
</feature>
<sequence length="245" mass="25995">LSQPKREKRRVEREMKLVWCPDTAAKAYIETVRLLAGGGDGERDLPDESDVAELVSAMAGGWRAQTIVEAWSPGGDGVATSLGLAIAARHTRGRHVCVVPDERARSAYAEAARAAGELAAQRMTATEVVVGDAEEAMAGIPGVDFAVVDWRRKDSARILRAARMGPRGAVLVCLNGGPRSSAAGARWRGVLMAGTRVVRSAILPIGGGVEIVHVGVGRGPSLGGGSSRWIKHVDRHTGEEHVFRR</sequence>
<evidence type="ECO:0000313" key="1">
    <source>
        <dbReference type="EMBL" id="JAT49848.1"/>
    </source>
</evidence>
<gene>
    <name evidence="1" type="primary">TC_0741_1</name>
    <name evidence="1" type="ORF">g.100660</name>
</gene>
<protein>
    <submittedName>
        <fullName evidence="1">Uncharacterized protein TC_0741</fullName>
    </submittedName>
</protein>
<organism evidence="1">
    <name type="scientific">Anthurium amnicola</name>
    <dbReference type="NCBI Taxonomy" id="1678845"/>
    <lineage>
        <taxon>Eukaryota</taxon>
        <taxon>Viridiplantae</taxon>
        <taxon>Streptophyta</taxon>
        <taxon>Embryophyta</taxon>
        <taxon>Tracheophyta</taxon>
        <taxon>Spermatophyta</taxon>
        <taxon>Magnoliopsida</taxon>
        <taxon>Liliopsida</taxon>
        <taxon>Araceae</taxon>
        <taxon>Pothoideae</taxon>
        <taxon>Potheae</taxon>
        <taxon>Anthurium</taxon>
    </lineage>
</organism>
<dbReference type="PANTHER" id="PTHR33593">
    <property type="entry name" value="DUF1442 FAMILY PROTEIN"/>
    <property type="match status" value="1"/>
</dbReference>
<dbReference type="EMBL" id="GDJX01018088">
    <property type="protein sequence ID" value="JAT49848.1"/>
    <property type="molecule type" value="Transcribed_RNA"/>
</dbReference>
<dbReference type="InterPro" id="IPR009902">
    <property type="entry name" value="DUF1442"/>
</dbReference>
<dbReference type="PANTHER" id="PTHR33593:SF2">
    <property type="entry name" value="ANKYRIN REPEAT_KH DOMAIN PROTEIN (DUF1442)"/>
    <property type="match status" value="1"/>
</dbReference>
<dbReference type="InterPro" id="IPR029063">
    <property type="entry name" value="SAM-dependent_MTases_sf"/>
</dbReference>
<accession>A0A1D1Y5H3</accession>
<dbReference type="Gene3D" id="3.40.50.150">
    <property type="entry name" value="Vaccinia Virus protein VP39"/>
    <property type="match status" value="1"/>
</dbReference>
<proteinExistence type="predicted"/>
<dbReference type="Pfam" id="PF07279">
    <property type="entry name" value="DUF1442"/>
    <property type="match status" value="1"/>
</dbReference>
<dbReference type="AlphaFoldDB" id="A0A1D1Y5H3"/>
<name>A0A1D1Y5H3_9ARAE</name>
<reference evidence="1" key="1">
    <citation type="submission" date="2015-07" db="EMBL/GenBank/DDBJ databases">
        <title>Transcriptome Assembly of Anthurium amnicola.</title>
        <authorList>
            <person name="Suzuki J."/>
        </authorList>
    </citation>
    <scope>NUCLEOTIDE SEQUENCE</scope>
</reference>